<dbReference type="PROSITE" id="PS50830">
    <property type="entry name" value="TNASE_3"/>
    <property type="match status" value="1"/>
</dbReference>
<evidence type="ECO:0000313" key="4">
    <source>
        <dbReference type="Proteomes" id="UP000001845"/>
    </source>
</evidence>
<keyword evidence="4" id="KW-1185">Reference proteome</keyword>
<dbReference type="HOGENOM" id="CLU_046484_9_0_14"/>
<dbReference type="EMBL" id="CP001991">
    <property type="protein sequence ID" value="ADE19912.1"/>
    <property type="molecule type" value="Genomic_DNA"/>
</dbReference>
<dbReference type="SUPFAM" id="SSF50199">
    <property type="entry name" value="Staphylococcal nuclease"/>
    <property type="match status" value="1"/>
</dbReference>
<reference evidence="3 4" key="3">
    <citation type="journal article" date="2011" name="J. Bacteriol.">
        <title>Genome sequences of Mycoplasma alligatoris A21JP2T and Mycoplasma crocodyli MP145T.</title>
        <authorList>
            <person name="Brown D.R."/>
            <person name="Farmerie W.G."/>
            <person name="May M."/>
            <person name="Benders G.A."/>
            <person name="Durkin A.S."/>
            <person name="Hlavinka K."/>
            <person name="Hostetler J."/>
            <person name="Jackson J."/>
            <person name="Johnson J."/>
            <person name="Miller R.H."/>
            <person name="Paralanov V."/>
            <person name="Radune D."/>
            <person name="Szczypinski B."/>
            <person name="Glass J.I."/>
        </authorList>
    </citation>
    <scope>NUCLEOTIDE SEQUENCE [LARGE SCALE GENOMIC DNA]</scope>
    <source>
        <strain evidence="4">ATCC 51981 / MP145</strain>
    </source>
</reference>
<dbReference type="InterPro" id="IPR035437">
    <property type="entry name" value="SNase_OB-fold_sf"/>
</dbReference>
<dbReference type="Gene3D" id="2.40.50.90">
    <property type="match status" value="1"/>
</dbReference>
<dbReference type="Pfam" id="PF00565">
    <property type="entry name" value="SNase"/>
    <property type="match status" value="1"/>
</dbReference>
<dbReference type="PROSITE" id="PS51257">
    <property type="entry name" value="PROKAR_LIPOPROTEIN"/>
    <property type="match status" value="1"/>
</dbReference>
<proteinExistence type="predicted"/>
<dbReference type="STRING" id="512564.MCRO_0604"/>
<protein>
    <submittedName>
        <fullName evidence="3">Putative DNA/RNA nuclease</fullName>
    </submittedName>
</protein>
<gene>
    <name evidence="3" type="ordered locus">MCRO_0604</name>
</gene>
<dbReference type="RefSeq" id="WP_013054688.1">
    <property type="nucleotide sequence ID" value="NC_014014.1"/>
</dbReference>
<dbReference type="InterPro" id="IPR016071">
    <property type="entry name" value="Staphylococal_nuclease_OB-fold"/>
</dbReference>
<dbReference type="AlphaFoldDB" id="D5E628"/>
<dbReference type="KEGG" id="mcd:MCRO_0604"/>
<dbReference type="Proteomes" id="UP000001845">
    <property type="component" value="Chromosome"/>
</dbReference>
<reference evidence="4" key="1">
    <citation type="submission" date="2010-03" db="EMBL/GenBank/DDBJ databases">
        <title>The complete genome of Mycoplasma crocodyli MP145.</title>
        <authorList>
            <person name="Glass J.I."/>
            <person name="Durkin A.S."/>
            <person name="Hostetler J."/>
            <person name="Jackson J."/>
            <person name="Johnson J."/>
            <person name="May M.A."/>
            <person name="Paralanov V."/>
            <person name="Radune D."/>
            <person name="Szczypinski B."/>
            <person name="Brown D.R."/>
        </authorList>
    </citation>
    <scope>NUCLEOTIDE SEQUENCE [LARGE SCALE GENOMIC DNA]</scope>
    <source>
        <strain evidence="4">ATCC 51981 / MP145</strain>
    </source>
</reference>
<evidence type="ECO:0000256" key="1">
    <source>
        <dbReference type="SAM" id="SignalP"/>
    </source>
</evidence>
<evidence type="ECO:0000313" key="3">
    <source>
        <dbReference type="EMBL" id="ADE19912.1"/>
    </source>
</evidence>
<accession>D5E628</accession>
<dbReference type="SMART" id="SM00318">
    <property type="entry name" value="SNc"/>
    <property type="match status" value="1"/>
</dbReference>
<reference key="2">
    <citation type="submission" date="2010-03" db="EMBL/GenBank/DDBJ databases">
        <authorList>
            <person name="Ma Z."/>
            <person name="Wang X."/>
            <person name="Liu H."/>
        </authorList>
    </citation>
    <scope>NUCLEOTIDE SEQUENCE</scope>
    <source>
        <strain>MP145</strain>
    </source>
</reference>
<organism evidence="3 4">
    <name type="scientific">Mycoplasma crocodyli (strain ATCC 51981 / MP145)</name>
    <dbReference type="NCBI Taxonomy" id="512564"/>
    <lineage>
        <taxon>Bacteria</taxon>
        <taxon>Bacillati</taxon>
        <taxon>Mycoplasmatota</taxon>
        <taxon>Mollicutes</taxon>
        <taxon>Mycoplasmataceae</taxon>
        <taxon>Mycoplasma</taxon>
    </lineage>
</organism>
<sequence>MKKILVGLIVFLSIFFGSSCQHFDFKNNSINKKEEVPIKKDIDLNTVNIEVVSIIDGDTLIAKEGSEHYTVRLYGIDTPETLKKGNENKLAKYENFYAQRAKNYLSDLVKNSSNLLKAHFITHDDYKRKVCILYDHNNDIINKKIVENGYGIVYYITNNKNNKKFLIKNKTQKEFYKDIIESQEKAKIKRIGIWSETYFNDVYFGRNSSVF</sequence>
<name>D5E628_MYCCM</name>
<dbReference type="OrthoDB" id="401280at2"/>
<evidence type="ECO:0000259" key="2">
    <source>
        <dbReference type="PROSITE" id="PS50830"/>
    </source>
</evidence>
<feature type="chain" id="PRO_5003070907" evidence="1">
    <location>
        <begin position="23"/>
        <end position="211"/>
    </location>
</feature>
<feature type="domain" description="TNase-like" evidence="2">
    <location>
        <begin position="45"/>
        <end position="196"/>
    </location>
</feature>
<dbReference type="eggNOG" id="COG1525">
    <property type="taxonomic scope" value="Bacteria"/>
</dbReference>
<keyword evidence="1" id="KW-0732">Signal</keyword>
<feature type="signal peptide" evidence="1">
    <location>
        <begin position="1"/>
        <end position="22"/>
    </location>
</feature>